<reference evidence="1" key="1">
    <citation type="journal article" date="2023" name="G3 (Bethesda)">
        <title>Whole genome assembly and annotation of the endangered Caribbean coral Acropora cervicornis.</title>
        <authorList>
            <person name="Selwyn J.D."/>
            <person name="Vollmer S.V."/>
        </authorList>
    </citation>
    <scope>NUCLEOTIDE SEQUENCE</scope>
    <source>
        <strain evidence="1">K2</strain>
    </source>
</reference>
<proteinExistence type="predicted"/>
<dbReference type="Proteomes" id="UP001249851">
    <property type="component" value="Unassembled WGS sequence"/>
</dbReference>
<accession>A0AAD9UYD1</accession>
<evidence type="ECO:0000313" key="1">
    <source>
        <dbReference type="EMBL" id="KAK2554539.1"/>
    </source>
</evidence>
<protein>
    <submittedName>
        <fullName evidence="1">Uncharacterized protein</fullName>
    </submittedName>
</protein>
<evidence type="ECO:0000313" key="2">
    <source>
        <dbReference type="Proteomes" id="UP001249851"/>
    </source>
</evidence>
<reference evidence="1" key="2">
    <citation type="journal article" date="2023" name="Science">
        <title>Genomic signatures of disease resistance in endangered staghorn corals.</title>
        <authorList>
            <person name="Vollmer S.V."/>
            <person name="Selwyn J.D."/>
            <person name="Despard B.A."/>
            <person name="Roesel C.L."/>
        </authorList>
    </citation>
    <scope>NUCLEOTIDE SEQUENCE</scope>
    <source>
        <strain evidence="1">K2</strain>
    </source>
</reference>
<keyword evidence="2" id="KW-1185">Reference proteome</keyword>
<feature type="non-terminal residue" evidence="1">
    <location>
        <position position="351"/>
    </location>
</feature>
<gene>
    <name evidence="1" type="ORF">P5673_023995</name>
</gene>
<comment type="caution">
    <text evidence="1">The sequence shown here is derived from an EMBL/GenBank/DDBJ whole genome shotgun (WGS) entry which is preliminary data.</text>
</comment>
<dbReference type="AlphaFoldDB" id="A0AAD9UYD1"/>
<organism evidence="1 2">
    <name type="scientific">Acropora cervicornis</name>
    <name type="common">Staghorn coral</name>
    <dbReference type="NCBI Taxonomy" id="6130"/>
    <lineage>
        <taxon>Eukaryota</taxon>
        <taxon>Metazoa</taxon>
        <taxon>Cnidaria</taxon>
        <taxon>Anthozoa</taxon>
        <taxon>Hexacorallia</taxon>
        <taxon>Scleractinia</taxon>
        <taxon>Astrocoeniina</taxon>
        <taxon>Acroporidae</taxon>
        <taxon>Acropora</taxon>
    </lineage>
</organism>
<dbReference type="EMBL" id="JARQWQ010000069">
    <property type="protein sequence ID" value="KAK2554539.1"/>
    <property type="molecule type" value="Genomic_DNA"/>
</dbReference>
<name>A0AAD9UYD1_ACRCE</name>
<sequence length="351" mass="39736">MEDLRKNTSPFKRQKLFGDCLLHESIEDDDENDQDEVDCQPRAIEEDGLEVDISTPDVSICSEGSLEPKLWHSMFAGEVDDNNCFDNFQKDKDAELSHFDRDPLLVDLELSDEIPTMDCFIETPSACQEEVMPDNLPLYQDSPISVGESSLLLMAFAVRHKLSGVALEDLLELIHFHCPKPNNCITELKEFQLFFQALKHPIVKHFYCSNGVCKVYSGTSQPETGATCTVCGTPLSCSSYFIEIPVVEQLKTILSRPEMIEKLEYRFKRNKEDVGAIEDVYDGELYKKHSCPGDFLSEPHNISLLGNTDGVALIRSNGYGVWPVYLTINEIPPTERRKTFISYLVHSVLTH</sequence>